<accession>A0ABT0BIT1</accession>
<dbReference type="EMBL" id="JALHLF010000184">
    <property type="protein sequence ID" value="MCJ2184975.1"/>
    <property type="molecule type" value="Genomic_DNA"/>
</dbReference>
<proteinExistence type="predicted"/>
<dbReference type="RefSeq" id="WP_244024305.1">
    <property type="nucleotide sequence ID" value="NZ_JALHLF010000184.1"/>
</dbReference>
<organism evidence="1 2">
    <name type="scientific">Novosphingobium organovorum</name>
    <dbReference type="NCBI Taxonomy" id="2930092"/>
    <lineage>
        <taxon>Bacteria</taxon>
        <taxon>Pseudomonadati</taxon>
        <taxon>Pseudomonadota</taxon>
        <taxon>Alphaproteobacteria</taxon>
        <taxon>Sphingomonadales</taxon>
        <taxon>Sphingomonadaceae</taxon>
        <taxon>Novosphingobium</taxon>
    </lineage>
</organism>
<evidence type="ECO:0000313" key="1">
    <source>
        <dbReference type="EMBL" id="MCJ2184975.1"/>
    </source>
</evidence>
<keyword evidence="2" id="KW-1185">Reference proteome</keyword>
<reference evidence="1" key="1">
    <citation type="submission" date="2022-03" db="EMBL/GenBank/DDBJ databases">
        <title>Identification of a novel bacterium isolated from mangrove sediments.</title>
        <authorList>
            <person name="Pan X."/>
        </authorList>
    </citation>
    <scope>NUCLEOTIDE SEQUENCE</scope>
    <source>
        <strain evidence="1">B1949</strain>
    </source>
</reference>
<evidence type="ECO:0000313" key="2">
    <source>
        <dbReference type="Proteomes" id="UP001162881"/>
    </source>
</evidence>
<protein>
    <submittedName>
        <fullName evidence="1">Uncharacterized protein</fullName>
    </submittedName>
</protein>
<comment type="caution">
    <text evidence="1">The sequence shown here is derived from an EMBL/GenBank/DDBJ whole genome shotgun (WGS) entry which is preliminary data.</text>
</comment>
<gene>
    <name evidence="1" type="ORF">MTR62_20130</name>
</gene>
<sequence length="111" mass="12634">MKNIQIIDGAVNATFSVFQATDEEFDAIFPQGRDIELVEDLLDRLGDEAAGLVLAPMWSRPILKRDVVGIHGTLFYDNVDRRTHIPQSKREVDWDSGAINQAQRDLFARHR</sequence>
<name>A0ABT0BIT1_9SPHN</name>
<dbReference type="Proteomes" id="UP001162881">
    <property type="component" value="Unassembled WGS sequence"/>
</dbReference>